<dbReference type="RefSeq" id="WP_307186714.1">
    <property type="nucleotide sequence ID" value="NZ_JAUTBA010000001.1"/>
</dbReference>
<feature type="domain" description="AAA+ ATPase" evidence="1">
    <location>
        <begin position="390"/>
        <end position="660"/>
    </location>
</feature>
<reference evidence="2 3" key="1">
    <citation type="submission" date="2023-07" db="EMBL/GenBank/DDBJ databases">
        <title>Functional and genomic diversity of the sorghum phyllosphere microbiome.</title>
        <authorList>
            <person name="Shade A."/>
        </authorList>
    </citation>
    <scope>NUCLEOTIDE SEQUENCE [LARGE SCALE GENOMIC DNA]</scope>
    <source>
        <strain evidence="2 3">SORGH_AS_0892</strain>
    </source>
</reference>
<gene>
    <name evidence="2" type="ORF">QE382_003182</name>
</gene>
<dbReference type="SMART" id="SM00382">
    <property type="entry name" value="AAA"/>
    <property type="match status" value="1"/>
</dbReference>
<dbReference type="EC" id="3.1.21.-" evidence="2"/>
<dbReference type="SUPFAM" id="SSF52540">
    <property type="entry name" value="P-loop containing nucleoside triphosphate hydrolases"/>
    <property type="match status" value="1"/>
</dbReference>
<keyword evidence="3" id="KW-1185">Reference proteome</keyword>
<dbReference type="InterPro" id="IPR003593">
    <property type="entry name" value="AAA+_ATPase"/>
</dbReference>
<dbReference type="InterPro" id="IPR052934">
    <property type="entry name" value="Methyl-DNA_Rec/Restrict_Enz"/>
</dbReference>
<dbReference type="PANTHER" id="PTHR37291:SF1">
    <property type="entry name" value="TYPE IV METHYL-DIRECTED RESTRICTION ENZYME ECOKMCRB SUBUNIT"/>
    <property type="match status" value="1"/>
</dbReference>
<evidence type="ECO:0000313" key="3">
    <source>
        <dbReference type="Proteomes" id="UP001244640"/>
    </source>
</evidence>
<dbReference type="Gene3D" id="3.40.50.300">
    <property type="entry name" value="P-loop containing nucleotide triphosphate hydrolases"/>
    <property type="match status" value="1"/>
</dbReference>
<dbReference type="InterPro" id="IPR011704">
    <property type="entry name" value="ATPase_dyneun-rel_AAA"/>
</dbReference>
<dbReference type="GO" id="GO:0016787">
    <property type="term" value="F:hydrolase activity"/>
    <property type="evidence" value="ECO:0007669"/>
    <property type="project" value="UniProtKB-KW"/>
</dbReference>
<evidence type="ECO:0000313" key="2">
    <source>
        <dbReference type="EMBL" id="MDQ1151198.1"/>
    </source>
</evidence>
<organism evidence="2 3">
    <name type="scientific">Sphingobacterium zeae</name>
    <dbReference type="NCBI Taxonomy" id="1776859"/>
    <lineage>
        <taxon>Bacteria</taxon>
        <taxon>Pseudomonadati</taxon>
        <taxon>Bacteroidota</taxon>
        <taxon>Sphingobacteriia</taxon>
        <taxon>Sphingobacteriales</taxon>
        <taxon>Sphingobacteriaceae</taxon>
        <taxon>Sphingobacterium</taxon>
    </lineage>
</organism>
<proteinExistence type="predicted"/>
<protein>
    <submittedName>
        <fullName evidence="2">5-methylcytosine-specific restriction protein B</fullName>
        <ecNumber evidence="2">3.1.21.-</ecNumber>
    </submittedName>
</protein>
<accession>A0ABU0U945</accession>
<dbReference type="PANTHER" id="PTHR37291">
    <property type="entry name" value="5-METHYLCYTOSINE-SPECIFIC RESTRICTION ENZYME B"/>
    <property type="match status" value="1"/>
</dbReference>
<dbReference type="Pfam" id="PF07728">
    <property type="entry name" value="AAA_5"/>
    <property type="match status" value="1"/>
</dbReference>
<dbReference type="EMBL" id="JAUTBA010000001">
    <property type="protein sequence ID" value="MDQ1151198.1"/>
    <property type="molecule type" value="Genomic_DNA"/>
</dbReference>
<name>A0ABU0U945_9SPHI</name>
<comment type="caution">
    <text evidence="2">The sequence shown here is derived from an EMBL/GenBank/DDBJ whole genome shotgun (WGS) entry which is preliminary data.</text>
</comment>
<evidence type="ECO:0000259" key="1">
    <source>
        <dbReference type="SMART" id="SM00382"/>
    </source>
</evidence>
<dbReference type="InterPro" id="IPR027417">
    <property type="entry name" value="P-loop_NTPase"/>
</dbReference>
<dbReference type="Proteomes" id="UP001244640">
    <property type="component" value="Unassembled WGS sequence"/>
</dbReference>
<sequence>MKKELEQIIRAAYANEHCRSIIEDTEFYFQKAKDALESLKHFDVTEQQKQFILTNKDDYHLLKSEYDGKSEYHDFLKLLFTVISYCDIRAYRKNELNEYPDKRVLASAAVRMPNWVNQLISYKFELPISEGSVKNAIAYLEDPVGNFTMLSDSHREQLVQNLFGKSYVKTSVIKELLEYFQDFGFKVNNPQNYTHLLSRICYLIKDKWTESLIGLMVADSTGWQEGVARPQTEESYVTIWNHKKPSGTAATIKLLRECLEENGSFKIFYTSRYNVHYIAEIIDLVTDQKQLDEAAWKVQYGDIEWYSDKFEDYYDGTGKRAKIIYLARKLYKIDPISSDNFTFQHGYQYPSVGNQTPIVSYKTEIDIVSAEKSEETANQHTNPLIELLKYKKQIVLQGPPGTGKTHTAKEIAKLLFEADQNTVVEKPKHINVEIIEKIVRQGQTFRSVSDYADYEITKVNDNGFIVKTHKTGKEYPASFENIIKYYEGQKWSKVGAIRIGNDSYEAAIAKYIYQEVDAQEQREDINNTSRMRIMQFHPSFTYEDFVRGIESDVNEDKLQYKAKNKQLVLMANEATLHPEQNYVLILDEINRANLSAVLGELIYALEYRSEDVESMYSVDGSNKISLPENLYIIGTMNTADRSVGHIDYAIRRRFAFVDILPKNLEPDLNDKFDSDLFNKVSSLFVQDYDPTVDYTKKRDLLKNSVYLSAEFRPEDVWIGHSYFIKKKHATMDMRLDYEIRPLLLEYIKDGVLHEEARAHILALPNDVPAK</sequence>
<keyword evidence="2" id="KW-0378">Hydrolase</keyword>